<dbReference type="PANTHER" id="PTHR35330:SF1">
    <property type="entry name" value="SIROHEME BIOSYNTHESIS PROTEIN MET8"/>
    <property type="match status" value="1"/>
</dbReference>
<proteinExistence type="inferred from homology"/>
<feature type="transmembrane region" description="Helical" evidence="10">
    <location>
        <begin position="445"/>
        <end position="467"/>
    </location>
</feature>
<comment type="pathway">
    <text evidence="2">Porphyrin-containing compound metabolism; siroheme biosynthesis; sirohydrochlorin from precorrin-2: step 1/1.</text>
</comment>
<comment type="subcellular location">
    <subcellularLocation>
        <location evidence="10">Cell membrane</location>
        <topology evidence="10">Multi-pass membrane protein</topology>
    </subcellularLocation>
    <subcellularLocation>
        <location evidence="1">Membrane</location>
        <topology evidence="1">Multi-pass membrane protein</topology>
    </subcellularLocation>
</comment>
<evidence type="ECO:0000256" key="2">
    <source>
        <dbReference type="ARBA" id="ARBA00005010"/>
    </source>
</evidence>
<feature type="transmembrane region" description="Helical" evidence="10">
    <location>
        <begin position="251"/>
        <end position="268"/>
    </location>
</feature>
<keyword evidence="6" id="KW-0520">NAD</keyword>
<dbReference type="Gene3D" id="3.30.160.110">
    <property type="entry name" value="Siroheme synthase, domain 2"/>
    <property type="match status" value="1"/>
</dbReference>
<dbReference type="InterPro" id="IPR028161">
    <property type="entry name" value="Met8-like"/>
</dbReference>
<feature type="transmembrane region" description="Helical" evidence="10">
    <location>
        <begin position="416"/>
        <end position="438"/>
    </location>
</feature>
<feature type="transmembrane region" description="Helical" evidence="10">
    <location>
        <begin position="323"/>
        <end position="342"/>
    </location>
</feature>
<dbReference type="Proteomes" id="UP000765802">
    <property type="component" value="Unassembled WGS sequence"/>
</dbReference>
<evidence type="ECO:0000256" key="1">
    <source>
        <dbReference type="ARBA" id="ARBA00004141"/>
    </source>
</evidence>
<dbReference type="PANTHER" id="PTHR35330">
    <property type="entry name" value="SIROHEME BIOSYNTHESIS PROTEIN MET8"/>
    <property type="match status" value="1"/>
</dbReference>
<feature type="domain" description="Siroheme synthase central" evidence="11">
    <location>
        <begin position="129"/>
        <end position="150"/>
    </location>
</feature>
<protein>
    <recommendedName>
        <fullName evidence="10">Probable membrane transporter protein</fullName>
    </recommendedName>
</protein>
<dbReference type="Gene3D" id="3.40.50.720">
    <property type="entry name" value="NAD(P)-binding Rossmann-like Domain"/>
    <property type="match status" value="1"/>
</dbReference>
<dbReference type="SUPFAM" id="SSF51735">
    <property type="entry name" value="NAD(P)-binding Rossmann-fold domains"/>
    <property type="match status" value="1"/>
</dbReference>
<evidence type="ECO:0000256" key="3">
    <source>
        <dbReference type="ARBA" id="ARBA00022692"/>
    </source>
</evidence>
<keyword evidence="10" id="KW-1003">Cell membrane</keyword>
<evidence type="ECO:0000256" key="4">
    <source>
        <dbReference type="ARBA" id="ARBA00022989"/>
    </source>
</evidence>
<keyword evidence="5" id="KW-0560">Oxidoreductase</keyword>
<evidence type="ECO:0000256" key="9">
    <source>
        <dbReference type="ARBA" id="ARBA00047561"/>
    </source>
</evidence>
<comment type="similarity">
    <text evidence="10">Belongs to the 4-toluene sulfonate uptake permease (TSUP) (TC 2.A.102) family.</text>
</comment>
<evidence type="ECO:0000313" key="12">
    <source>
        <dbReference type="EMBL" id="MBC6489361.1"/>
    </source>
</evidence>
<comment type="caution">
    <text evidence="12">The sequence shown here is derived from an EMBL/GenBank/DDBJ whole genome shotgun (WGS) entry which is preliminary data.</text>
</comment>
<reference evidence="12 13" key="1">
    <citation type="submission" date="2016-07" db="EMBL/GenBank/DDBJ databases">
        <title>Genome analysis of Flavihumibacter stibioxidans YS-17.</title>
        <authorList>
            <person name="Shi K."/>
            <person name="Han Y."/>
            <person name="Wang G."/>
        </authorList>
    </citation>
    <scope>NUCLEOTIDE SEQUENCE [LARGE SCALE GENOMIC DNA]</scope>
    <source>
        <strain evidence="12 13">YS-17</strain>
    </source>
</reference>
<comment type="catalytic activity">
    <reaction evidence="9">
        <text>precorrin-2 + NAD(+) = sirohydrochlorin + NADH + 2 H(+)</text>
        <dbReference type="Rhea" id="RHEA:15613"/>
        <dbReference type="ChEBI" id="CHEBI:15378"/>
        <dbReference type="ChEBI" id="CHEBI:57540"/>
        <dbReference type="ChEBI" id="CHEBI:57945"/>
        <dbReference type="ChEBI" id="CHEBI:58351"/>
        <dbReference type="ChEBI" id="CHEBI:58827"/>
        <dbReference type="EC" id="1.3.1.76"/>
    </reaction>
</comment>
<feature type="transmembrane region" description="Helical" evidence="10">
    <location>
        <begin position="473"/>
        <end position="491"/>
    </location>
</feature>
<dbReference type="EMBL" id="MBUA01000001">
    <property type="protein sequence ID" value="MBC6489361.1"/>
    <property type="molecule type" value="Genomic_DNA"/>
</dbReference>
<evidence type="ECO:0000256" key="5">
    <source>
        <dbReference type="ARBA" id="ARBA00023002"/>
    </source>
</evidence>
<feature type="transmembrane region" description="Helical" evidence="10">
    <location>
        <begin position="348"/>
        <end position="369"/>
    </location>
</feature>
<keyword evidence="8" id="KW-0627">Porphyrin biosynthesis</keyword>
<name>A0ABR7M2W2_9BACT</name>
<evidence type="ECO:0000256" key="6">
    <source>
        <dbReference type="ARBA" id="ARBA00023027"/>
    </source>
</evidence>
<dbReference type="NCBIfam" id="TIGR01470">
    <property type="entry name" value="cysG_Nterm"/>
    <property type="match status" value="1"/>
</dbReference>
<dbReference type="Pfam" id="PF14824">
    <property type="entry name" value="Sirohm_synth_M"/>
    <property type="match status" value="1"/>
</dbReference>
<evidence type="ECO:0000256" key="8">
    <source>
        <dbReference type="ARBA" id="ARBA00023244"/>
    </source>
</evidence>
<dbReference type="RefSeq" id="WP_187254726.1">
    <property type="nucleotide sequence ID" value="NZ_JBHULF010000006.1"/>
</dbReference>
<keyword evidence="13" id="KW-1185">Reference proteome</keyword>
<feature type="transmembrane region" description="Helical" evidence="10">
    <location>
        <begin position="214"/>
        <end position="231"/>
    </location>
</feature>
<evidence type="ECO:0000259" key="11">
    <source>
        <dbReference type="Pfam" id="PF14824"/>
    </source>
</evidence>
<feature type="transmembrane region" description="Helical" evidence="10">
    <location>
        <begin position="381"/>
        <end position="404"/>
    </location>
</feature>
<dbReference type="InterPro" id="IPR006367">
    <property type="entry name" value="Sirohaem_synthase_N"/>
</dbReference>
<sequence length="495" mass="53608">MIPQPANNLYPVFLKLDHLRMLVVGGGHVGEEKLNSLLRTSPGASITLVAPEISEAILQMAEKHPSLKLVRKTFDRSDLIEKDLVIAATNDKTLNAEVKSAATESGVLANIADTPELCDFYLGSIVNKGDLKIAISTNGKSPTVAKRLKEVFNDSIPSEMDQVLDNMKELRLRLNGNFSEKVKQLNDITRVLVEDTQPKKLTEEKKWKQIASRLIWLFGAMIVGHILLSSVPLPPVPELWSMTKEYINQQFLFFMLAGFLAQMVDGLLGMGYGVTSATCLITAGVNPVSVSAAIHTSEIFSAGVSGYSHYRFGNVNKKLFKHLVIPGVLGAILGAALLVLVGEHAGNWLMPVIALYAMFLGFKIFVRAFQQNTPNGKIKRVGWLAWCGGFLDSFGGGGWGPIVTSTLISKGKSPRFTIGTVSLTEFFITLASAATFFFTAGIGHWPVVVGLLLGGSFAAPISARLAGKLPAKSMMIGVGVIVMIWSIRLILKSIL</sequence>
<evidence type="ECO:0000313" key="13">
    <source>
        <dbReference type="Proteomes" id="UP000765802"/>
    </source>
</evidence>
<keyword evidence="4 10" id="KW-1133">Transmembrane helix</keyword>
<keyword evidence="3 10" id="KW-0812">Transmembrane</keyword>
<dbReference type="InterPro" id="IPR002781">
    <property type="entry name" value="TM_pro_TauE-like"/>
</dbReference>
<dbReference type="SUPFAM" id="SSF75615">
    <property type="entry name" value="Siroheme synthase middle domains-like"/>
    <property type="match status" value="1"/>
</dbReference>
<dbReference type="Pfam" id="PF13241">
    <property type="entry name" value="NAD_binding_7"/>
    <property type="match status" value="1"/>
</dbReference>
<gene>
    <name evidence="12" type="ORF">BC349_00145</name>
</gene>
<evidence type="ECO:0000256" key="10">
    <source>
        <dbReference type="RuleBase" id="RU363041"/>
    </source>
</evidence>
<organism evidence="12 13">
    <name type="scientific">Flavihumibacter stibioxidans</name>
    <dbReference type="NCBI Taxonomy" id="1834163"/>
    <lineage>
        <taxon>Bacteria</taxon>
        <taxon>Pseudomonadati</taxon>
        <taxon>Bacteroidota</taxon>
        <taxon>Chitinophagia</taxon>
        <taxon>Chitinophagales</taxon>
        <taxon>Chitinophagaceae</taxon>
        <taxon>Flavihumibacter</taxon>
    </lineage>
</organism>
<evidence type="ECO:0000256" key="7">
    <source>
        <dbReference type="ARBA" id="ARBA00023136"/>
    </source>
</evidence>
<keyword evidence="7 10" id="KW-0472">Membrane</keyword>
<dbReference type="InterPro" id="IPR028281">
    <property type="entry name" value="Sirohaem_synthase_central"/>
</dbReference>
<dbReference type="Pfam" id="PF01925">
    <property type="entry name" value="TauE"/>
    <property type="match status" value="1"/>
</dbReference>
<dbReference type="InterPro" id="IPR036291">
    <property type="entry name" value="NAD(P)-bd_dom_sf"/>
</dbReference>
<accession>A0ABR7M2W2</accession>